<dbReference type="AlphaFoldDB" id="A0A678TQ02"/>
<organism evidence="3">
    <name type="scientific">Saccharum officinarum</name>
    <name type="common">Sugarcane</name>
    <dbReference type="NCBI Taxonomy" id="4547"/>
    <lineage>
        <taxon>Eukaryota</taxon>
        <taxon>Viridiplantae</taxon>
        <taxon>Streptophyta</taxon>
        <taxon>Embryophyta</taxon>
        <taxon>Tracheophyta</taxon>
        <taxon>Spermatophyta</taxon>
        <taxon>Magnoliopsida</taxon>
        <taxon>Liliopsida</taxon>
        <taxon>Poales</taxon>
        <taxon>Poaceae</taxon>
        <taxon>PACMAD clade</taxon>
        <taxon>Panicoideae</taxon>
        <taxon>Andropogonodae</taxon>
        <taxon>Andropogoneae</taxon>
        <taxon>Saccharinae</taxon>
        <taxon>Saccharum</taxon>
        <taxon>Saccharum officinarum species complex</taxon>
    </lineage>
</organism>
<reference evidence="3" key="1">
    <citation type="submission" date="2018-04" db="EMBL/GenBank/DDBJ databases">
        <title>Comparative Analysis of Homologous Sequences of Saccharum officinarum and Saccharum spontaneum Reveals Independent Polyploidization Events.</title>
        <authorList>
            <person name="Sharma A."/>
            <person name="Song J."/>
            <person name="Lin Q."/>
            <person name="Singh R."/>
            <person name="Ramos N."/>
            <person name="Wang K."/>
            <person name="Zhang J."/>
            <person name="Ming R."/>
            <person name="Yu Q."/>
        </authorList>
    </citation>
    <scope>NUCLEOTIDE SEQUENCE</scope>
</reference>
<feature type="domain" description="Aminotransferase-like plant mobile" evidence="2">
    <location>
        <begin position="380"/>
        <end position="645"/>
    </location>
</feature>
<dbReference type="PANTHER" id="PTHR46033">
    <property type="entry name" value="PROTEIN MAIN-LIKE 2"/>
    <property type="match status" value="1"/>
</dbReference>
<dbReference type="InterPro" id="IPR044824">
    <property type="entry name" value="MAIN-like"/>
</dbReference>
<dbReference type="Pfam" id="PF10536">
    <property type="entry name" value="PMD"/>
    <property type="match status" value="1"/>
</dbReference>
<evidence type="ECO:0000256" key="1">
    <source>
        <dbReference type="SAM" id="MobiDB-lite"/>
    </source>
</evidence>
<evidence type="ECO:0000313" key="3">
    <source>
        <dbReference type="EMBL" id="AWA44937.1"/>
    </source>
</evidence>
<dbReference type="GO" id="GO:0010073">
    <property type="term" value="P:meristem maintenance"/>
    <property type="evidence" value="ECO:0007669"/>
    <property type="project" value="InterPro"/>
</dbReference>
<gene>
    <name evidence="3" type="ORF">SO29L03_000003</name>
</gene>
<dbReference type="EMBL" id="MH182545">
    <property type="protein sequence ID" value="AWA44937.1"/>
    <property type="molecule type" value="Genomic_DNA"/>
</dbReference>
<protein>
    <recommendedName>
        <fullName evidence="2">Aminotransferase-like plant mobile domain-containing protein</fullName>
    </recommendedName>
</protein>
<accession>A0A678TQ02</accession>
<feature type="compositionally biased region" description="Acidic residues" evidence="1">
    <location>
        <begin position="164"/>
        <end position="177"/>
    </location>
</feature>
<proteinExistence type="predicted"/>
<name>A0A678TQ02_SACOF</name>
<sequence length="697" mass="79987">MRMDHLVQFFHGGKVKENEKFECMHEEVHFFSIAPTYDAILSHCRDKFGWPLCLRGRFDCGKERAHYVLMVLSCEDDWKNYIEVVKSSSVRCLEVVVEKRSTPFVVDVDDDVHVEAVENITQEQALKAVVSTEVHRTLEVGASNDEFDEEAFVEDDGTGGGNWDMDDISQGSEDDNDFTSGQTSSDDVVLEDEYKTEPSSEDESESCAAGFMESLRVPVDGSFIMEYNDAELRQLKAVHVEVPLVPNFMGISIVDQALCDTGLTLLDDEVAQSEETKIKKGMMFDTLEHLKYLLMDYAVRFHRPYNVTHCDKNKRYTILYKNGAPIVPLLERYYDNDHRAHLMVDNGKALGTLRPQNHRPLEWDKRYAPYIARAGAGFLGLARAINAGLPNMDGPLMTAFIDRWRPKTHSFHLPSGEMFVLMKDVGYILGICLDSPVVIGMVDTQIWKDMVEQFTRHRPPDPEEVQKEKKTSGVNSAWLRQRFNKCPPHALADIIERHARVWLWHMVAQFLFLDASWNIVSWMVLPQLREPWENIAQYSWGSATLAWLYRQLCEACRRAQPNSNLGGWTYLLQIWIWEHIPIRLVHRGRVANWTHGDSRPPVCYLWTGIKSVRGQPQRCYVQYSNDLDVLTTNQVQWDPYDRDDVWGLNMAAYVQAEKATQLAHLSNEAGVYLGRARGTENTYLEEFAMVVPLCHST</sequence>
<feature type="region of interest" description="Disordered" evidence="1">
    <location>
        <begin position="145"/>
        <end position="207"/>
    </location>
</feature>
<feature type="compositionally biased region" description="Acidic residues" evidence="1">
    <location>
        <begin position="145"/>
        <end position="157"/>
    </location>
</feature>
<dbReference type="PANTHER" id="PTHR46033:SF82">
    <property type="entry name" value="AMINOTRANSFERASE-LIKE PLANT MOBILE DOMAIN-CONTAINING PROTEIN"/>
    <property type="match status" value="1"/>
</dbReference>
<dbReference type="InterPro" id="IPR019557">
    <property type="entry name" value="AminoTfrase-like_pln_mobile"/>
</dbReference>
<evidence type="ECO:0000259" key="2">
    <source>
        <dbReference type="Pfam" id="PF10536"/>
    </source>
</evidence>